<feature type="transmembrane region" description="Helical" evidence="1">
    <location>
        <begin position="113"/>
        <end position="136"/>
    </location>
</feature>
<evidence type="ECO:0000256" key="1">
    <source>
        <dbReference type="SAM" id="Phobius"/>
    </source>
</evidence>
<gene>
    <name evidence="2" type="ORF">PP2015_4053</name>
</gene>
<sequence>MVLVFAVSGIAVNHKDDWNPNYQVTHKRIQAPITKWHETSDEILLSQIFNYIDEGVEVKATYWASPTQFKVFLKNDGNITLNLDNHQLIFEHIEARPVFQAINRLHLNETHQAWIVFSDLFAGLLIFLAISALFMVKGKYSPWGRRAILVAFGFIIPLGFIYW</sequence>
<keyword evidence="1" id="KW-0812">Transmembrane</keyword>
<keyword evidence="1" id="KW-1133">Transmembrane helix</keyword>
<proteinExistence type="predicted"/>
<dbReference type="PANTHER" id="PTHR40115">
    <property type="entry name" value="INNER MEMBRANE PROTEIN WITH PEPSY TM HELIX"/>
    <property type="match status" value="1"/>
</dbReference>
<dbReference type="InterPro" id="IPR032307">
    <property type="entry name" value="PepSY_TM-like_2"/>
</dbReference>
<keyword evidence="1" id="KW-0472">Membrane</keyword>
<organism evidence="2 3">
    <name type="scientific">Pseudoalteromonas phenolica</name>
    <dbReference type="NCBI Taxonomy" id="161398"/>
    <lineage>
        <taxon>Bacteria</taxon>
        <taxon>Pseudomonadati</taxon>
        <taxon>Pseudomonadota</taxon>
        <taxon>Gammaproteobacteria</taxon>
        <taxon>Alteromonadales</taxon>
        <taxon>Pseudoalteromonadaceae</taxon>
        <taxon>Pseudoalteromonas</taxon>
    </lineage>
</organism>
<evidence type="ECO:0008006" key="4">
    <source>
        <dbReference type="Google" id="ProtNLM"/>
    </source>
</evidence>
<dbReference type="AlphaFoldDB" id="A0A0S2K8G9"/>
<evidence type="ECO:0000313" key="3">
    <source>
        <dbReference type="Proteomes" id="UP000061457"/>
    </source>
</evidence>
<protein>
    <recommendedName>
        <fullName evidence="4">Peptidase</fullName>
    </recommendedName>
</protein>
<dbReference type="KEGG" id="pphe:PP2015_4053"/>
<reference evidence="2 3" key="1">
    <citation type="submission" date="2015-11" db="EMBL/GenBank/DDBJ databases">
        <authorList>
            <person name="Zhang Y."/>
            <person name="Guo Z."/>
        </authorList>
    </citation>
    <scope>NUCLEOTIDE SEQUENCE [LARGE SCALE GENOMIC DNA]</scope>
    <source>
        <strain evidence="2 3">KCTC 12086</strain>
    </source>
</reference>
<dbReference type="PANTHER" id="PTHR40115:SF1">
    <property type="entry name" value="INNER MEMBRANE PROTEIN WITH PEPSY TM HELIX"/>
    <property type="match status" value="1"/>
</dbReference>
<dbReference type="STRING" id="161398.PP2015_4053"/>
<dbReference type="Proteomes" id="UP000061457">
    <property type="component" value="Chromosome II"/>
</dbReference>
<name>A0A0S2K8G9_9GAMM</name>
<dbReference type="PATRIC" id="fig|161398.10.peg.4156"/>
<evidence type="ECO:0000313" key="2">
    <source>
        <dbReference type="EMBL" id="ALO44521.1"/>
    </source>
</evidence>
<accession>A0A0S2K8G9</accession>
<dbReference type="Pfam" id="PF16357">
    <property type="entry name" value="PepSY_TM_like_2"/>
    <property type="match status" value="1"/>
</dbReference>
<keyword evidence="3" id="KW-1185">Reference proteome</keyword>
<dbReference type="EMBL" id="CP013188">
    <property type="protein sequence ID" value="ALO44521.1"/>
    <property type="molecule type" value="Genomic_DNA"/>
</dbReference>
<feature type="transmembrane region" description="Helical" evidence="1">
    <location>
        <begin position="143"/>
        <end position="162"/>
    </location>
</feature>